<evidence type="ECO:0000313" key="2">
    <source>
        <dbReference type="Proteomes" id="UP000287651"/>
    </source>
</evidence>
<comment type="caution">
    <text evidence="1">The sequence shown here is derived from an EMBL/GenBank/DDBJ whole genome shotgun (WGS) entry which is preliminary data.</text>
</comment>
<protein>
    <submittedName>
        <fullName evidence="1">Uncharacterized protein</fullName>
    </submittedName>
</protein>
<proteinExistence type="predicted"/>
<name>A0A427AZL4_ENSVE</name>
<gene>
    <name evidence="1" type="ORF">B296_00021749</name>
</gene>
<reference evidence="1 2" key="1">
    <citation type="journal article" date="2014" name="Agronomy (Basel)">
        <title>A Draft Genome Sequence for Ensete ventricosum, the Drought-Tolerant Tree Against Hunger.</title>
        <authorList>
            <person name="Harrison J."/>
            <person name="Moore K.A."/>
            <person name="Paszkiewicz K."/>
            <person name="Jones T."/>
            <person name="Grant M."/>
            <person name="Ambacheew D."/>
            <person name="Muzemil S."/>
            <person name="Studholme D.J."/>
        </authorList>
    </citation>
    <scope>NUCLEOTIDE SEQUENCE [LARGE SCALE GENOMIC DNA]</scope>
</reference>
<dbReference type="Proteomes" id="UP000287651">
    <property type="component" value="Unassembled WGS sequence"/>
</dbReference>
<dbReference type="EMBL" id="AMZH03000872">
    <property type="protein sequence ID" value="RRT81605.1"/>
    <property type="molecule type" value="Genomic_DNA"/>
</dbReference>
<accession>A0A427AZL4</accession>
<dbReference type="AlphaFoldDB" id="A0A427AZL4"/>
<sequence>MVEQGQVFRTPHLFPISTPGQMCGLGFPTSPSLAKARLTLPDLHALGEDGGRVSRPQHLEARIGLIDLHDLGEGEGRASRLPHHDKRRKPLHISNRTARYGRYIPVCPLTSMRTARYQAVPPIGVVSVPFRYQLREKKKNREKKRENLEIQRCSPDPDLSLVASRCFAGRIFADRGEKKTTRVVQTSCRGFTGRFLLPARTYRGEETSPCVGRRNEATNEQRWKRPISMKLTKDLNVDLHLFKGQWYLYLGSLITKDQTTIKPCQKCNSLNLA</sequence>
<evidence type="ECO:0000313" key="1">
    <source>
        <dbReference type="EMBL" id="RRT81605.1"/>
    </source>
</evidence>
<organism evidence="1 2">
    <name type="scientific">Ensete ventricosum</name>
    <name type="common">Abyssinian banana</name>
    <name type="synonym">Musa ensete</name>
    <dbReference type="NCBI Taxonomy" id="4639"/>
    <lineage>
        <taxon>Eukaryota</taxon>
        <taxon>Viridiplantae</taxon>
        <taxon>Streptophyta</taxon>
        <taxon>Embryophyta</taxon>
        <taxon>Tracheophyta</taxon>
        <taxon>Spermatophyta</taxon>
        <taxon>Magnoliopsida</taxon>
        <taxon>Liliopsida</taxon>
        <taxon>Zingiberales</taxon>
        <taxon>Musaceae</taxon>
        <taxon>Ensete</taxon>
    </lineage>
</organism>